<dbReference type="PANTHER" id="PTHR43283">
    <property type="entry name" value="BETA-LACTAMASE-RELATED"/>
    <property type="match status" value="1"/>
</dbReference>
<dbReference type="InterPro" id="IPR012338">
    <property type="entry name" value="Beta-lactam/transpept-like"/>
</dbReference>
<dbReference type="KEGG" id="cyt:cce_2419"/>
<dbReference type="Gene3D" id="3.40.710.10">
    <property type="entry name" value="DD-peptidase/beta-lactamase superfamily"/>
    <property type="match status" value="1"/>
</dbReference>
<dbReference type="STRING" id="43989.cce_2419"/>
<protein>
    <recommendedName>
        <fullName evidence="1">Beta-lactamase-related domain-containing protein</fullName>
    </recommendedName>
</protein>
<dbReference type="eggNOG" id="COG1680">
    <property type="taxonomic scope" value="Bacteria"/>
</dbReference>
<dbReference type="InterPro" id="IPR050789">
    <property type="entry name" value="Diverse_Enzym_Activities"/>
</dbReference>
<sequence length="463" mass="51480">MLSVSPQDSTINMKLKKKFLILPLVVCLIAIALTIPDRVKAQDHNTESSNIIWTAENSDPNVFGWMQGSPPPPDKIIRFEDGSYFQFPQMRWSVCHFQQLMPTKSVSRGLSATLPLKTKALPNLEEVTFIPWGQTKPMTWQESLKVNFTDGIIILHHGQIVYEKFFGCLSPTKRHAAMSLTKSFVGLLGEMLVATGELDENRLIKAYIPELRESAFGDATVRQVLDMTTALDYSEDYADPNAEVWQHAAAGNPLPKPENYNGPRTYFQFLQTVQKKGEHGNSFAYKTVNTDVLGWLISRVTDQPITEVLSEKIWSKMGADINAYFTVDSIGTPFAGGGLNAGLRDMARFGQMLLNNGKVGSNQVVPEAVINNIRQGGDRRAFADAGYTLLKGWSYRSMWWITHNDHGAFMARGVHGQSLYIDPTADMVIARFASYPVAGNAANDPTTLPAYQAVANYLMKNDS</sequence>
<evidence type="ECO:0000313" key="2">
    <source>
        <dbReference type="EMBL" id="ACB51767.1"/>
    </source>
</evidence>
<dbReference type="Proteomes" id="UP000001203">
    <property type="component" value="Chromosome circular"/>
</dbReference>
<proteinExistence type="predicted"/>
<dbReference type="Pfam" id="PF00144">
    <property type="entry name" value="Beta-lactamase"/>
    <property type="match status" value="1"/>
</dbReference>
<dbReference type="OrthoDB" id="9773047at2"/>
<dbReference type="InterPro" id="IPR001466">
    <property type="entry name" value="Beta-lactam-related"/>
</dbReference>
<feature type="domain" description="Beta-lactamase-related" evidence="1">
    <location>
        <begin position="152"/>
        <end position="437"/>
    </location>
</feature>
<dbReference type="EMBL" id="CP000806">
    <property type="protein sequence ID" value="ACB51767.1"/>
    <property type="molecule type" value="Genomic_DNA"/>
</dbReference>
<keyword evidence="3" id="KW-1185">Reference proteome</keyword>
<accession>B1WRB8</accession>
<evidence type="ECO:0000259" key="1">
    <source>
        <dbReference type="Pfam" id="PF00144"/>
    </source>
</evidence>
<dbReference type="RefSeq" id="WP_009544885.1">
    <property type="nucleotide sequence ID" value="NC_010546.1"/>
</dbReference>
<dbReference type="SUPFAM" id="SSF56601">
    <property type="entry name" value="beta-lactamase/transpeptidase-like"/>
    <property type="match status" value="1"/>
</dbReference>
<reference evidence="2 3" key="1">
    <citation type="journal article" date="2008" name="Proc. Natl. Acad. Sci. U.S.A.">
        <title>The genome of Cyanothece 51142, a unicellular diazotrophic cyanobacterium important in the marine nitrogen cycle.</title>
        <authorList>
            <person name="Welsh E.A."/>
            <person name="Liberton M."/>
            <person name="Stoeckel J."/>
            <person name="Loh T."/>
            <person name="Elvitigala T."/>
            <person name="Wang C."/>
            <person name="Wollam A."/>
            <person name="Fulton R.S."/>
            <person name="Clifton S.W."/>
            <person name="Jacobs J.M."/>
            <person name="Aurora R."/>
            <person name="Ghosh B.K."/>
            <person name="Sherman L.A."/>
            <person name="Smith R.D."/>
            <person name="Wilson R.K."/>
            <person name="Pakrasi H.B."/>
        </authorList>
    </citation>
    <scope>NUCLEOTIDE SEQUENCE [LARGE SCALE GENOMIC DNA]</scope>
    <source>
        <strain evidence="3">ATCC 51142 / BH68</strain>
    </source>
</reference>
<dbReference type="HOGENOM" id="CLU_030169_0_1_3"/>
<dbReference type="AlphaFoldDB" id="B1WRB8"/>
<evidence type="ECO:0000313" key="3">
    <source>
        <dbReference type="Proteomes" id="UP000001203"/>
    </source>
</evidence>
<gene>
    <name evidence="2" type="ordered locus">cce_2419</name>
</gene>
<dbReference type="PANTHER" id="PTHR43283:SF7">
    <property type="entry name" value="BETA-LACTAMASE-RELATED DOMAIN-CONTAINING PROTEIN"/>
    <property type="match status" value="1"/>
</dbReference>
<organism evidence="2 3">
    <name type="scientific">Crocosphaera subtropica (strain ATCC 51142 / BH68)</name>
    <name type="common">Cyanothece sp. (strain ATCC 51142)</name>
    <dbReference type="NCBI Taxonomy" id="43989"/>
    <lineage>
        <taxon>Bacteria</taxon>
        <taxon>Bacillati</taxon>
        <taxon>Cyanobacteriota</taxon>
        <taxon>Cyanophyceae</taxon>
        <taxon>Oscillatoriophycideae</taxon>
        <taxon>Chroococcales</taxon>
        <taxon>Aphanothecaceae</taxon>
        <taxon>Crocosphaera</taxon>
        <taxon>Crocosphaera subtropica</taxon>
    </lineage>
</organism>
<name>B1WRB8_CROS5</name>